<evidence type="ECO:0000313" key="2">
    <source>
        <dbReference type="Proteomes" id="UP000253606"/>
    </source>
</evidence>
<evidence type="ECO:0008006" key="3">
    <source>
        <dbReference type="Google" id="ProtNLM"/>
    </source>
</evidence>
<protein>
    <recommendedName>
        <fullName evidence="3">HMA domain-containing protein</fullName>
    </recommendedName>
</protein>
<dbReference type="Proteomes" id="UP000253606">
    <property type="component" value="Chromosome"/>
</dbReference>
<reference evidence="1 2" key="1">
    <citation type="journal article" date="2018" name="Front. Microbiol.">
        <title>Hydrolytic Capabilities as a Key to Environmental Success: Chitinolytic and Cellulolytic Acidobacteria From Acidic Sub-arctic Soils and Boreal Peatlands.</title>
        <authorList>
            <person name="Belova S.E."/>
            <person name="Ravin N.V."/>
            <person name="Pankratov T.A."/>
            <person name="Rakitin A.L."/>
            <person name="Ivanova A.A."/>
            <person name="Beletsky A.V."/>
            <person name="Mardanov A.V."/>
            <person name="Sinninghe Damste J.S."/>
            <person name="Dedysh S.N."/>
        </authorList>
    </citation>
    <scope>NUCLEOTIDE SEQUENCE [LARGE SCALE GENOMIC DNA]</scope>
    <source>
        <strain evidence="1 2">SBC82</strain>
    </source>
</reference>
<dbReference type="OrthoDB" id="122365at2"/>
<dbReference type="RefSeq" id="WP_114206249.1">
    <property type="nucleotide sequence ID" value="NZ_CP030840.1"/>
</dbReference>
<keyword evidence="2" id="KW-1185">Reference proteome</keyword>
<evidence type="ECO:0000313" key="1">
    <source>
        <dbReference type="EMBL" id="AXC10653.1"/>
    </source>
</evidence>
<accession>A0A2Z5FUU2</accession>
<sequence>MTTVEVLFRYERHPSEAAMIALGNMSEIYGIRRVTINEAWQTIRIEYDATRLNAATVGQLLRRAGISVSEELPPLPQLDQPASQPAPAK</sequence>
<gene>
    <name evidence="1" type="ORF">ACPOL_1305</name>
</gene>
<organism evidence="1 2">
    <name type="scientific">Acidisarcina polymorpha</name>
    <dbReference type="NCBI Taxonomy" id="2211140"/>
    <lineage>
        <taxon>Bacteria</taxon>
        <taxon>Pseudomonadati</taxon>
        <taxon>Acidobacteriota</taxon>
        <taxon>Terriglobia</taxon>
        <taxon>Terriglobales</taxon>
        <taxon>Acidobacteriaceae</taxon>
        <taxon>Acidisarcina</taxon>
    </lineage>
</organism>
<dbReference type="EMBL" id="CP030840">
    <property type="protein sequence ID" value="AXC10653.1"/>
    <property type="molecule type" value="Genomic_DNA"/>
</dbReference>
<dbReference type="KEGG" id="abas:ACPOL_1305"/>
<proteinExistence type="predicted"/>
<name>A0A2Z5FUU2_9BACT</name>
<dbReference type="AlphaFoldDB" id="A0A2Z5FUU2"/>